<organism evidence="2 3">
    <name type="scientific">Streptomyces heliomycini</name>
    <dbReference type="NCBI Taxonomy" id="284032"/>
    <lineage>
        <taxon>Bacteria</taxon>
        <taxon>Bacillati</taxon>
        <taxon>Actinomycetota</taxon>
        <taxon>Actinomycetes</taxon>
        <taxon>Kitasatosporales</taxon>
        <taxon>Streptomycetaceae</taxon>
        <taxon>Streptomyces</taxon>
    </lineage>
</organism>
<evidence type="ECO:0000259" key="1">
    <source>
        <dbReference type="Pfam" id="PF01168"/>
    </source>
</evidence>
<dbReference type="InterPro" id="IPR051466">
    <property type="entry name" value="D-amino_acid_metab_enzyme"/>
</dbReference>
<dbReference type="Pfam" id="PF01168">
    <property type="entry name" value="Ala_racemase_N"/>
    <property type="match status" value="1"/>
</dbReference>
<evidence type="ECO:0000313" key="3">
    <source>
        <dbReference type="Proteomes" id="UP001589753"/>
    </source>
</evidence>
<name>A0ABV5L4Y8_9ACTN</name>
<sequence>MTARAADRARYDRATAHLDAPFALVDLEAFDANADDLVRRAGGKPVRVASKSVRCRALLERVLARDGFAGVMSFTLAESLWLARSGFDDVLLAYPSADRARYAELAGDPELAAAVTVMVDDPAQLDLIDASRAGGGEVVRVCLELDTSLRLLGGRVRIGARRSPLRSPAQVAEFARAVARRPGFRIVGIMAYEGHVAGVGDAVAGRPLRSRAVRLMQSAARRELAERRAAVVRAVRAVVPDLEYVNGGGTGSVQHTAAEDAVTEIAAGSGLYVPRLFDDYTSFSGRPAALFALPVVRRPGVGVVTVLGGGYPASGAPGADRLPAPYLPEGLRYDSQEGAGEVQTPLLGSPADDLLIGDTVWFRHAKAGELCERFDALHLLEGDAVTAAVPTYRGEGRTFL</sequence>
<dbReference type="CDD" id="cd06813">
    <property type="entry name" value="PLPDE_III_DSD_D-TA_like_2"/>
    <property type="match status" value="1"/>
</dbReference>
<proteinExistence type="predicted"/>
<dbReference type="EMBL" id="JBHMDI010000011">
    <property type="protein sequence ID" value="MFB9347213.1"/>
    <property type="molecule type" value="Genomic_DNA"/>
</dbReference>
<keyword evidence="3" id="KW-1185">Reference proteome</keyword>
<reference evidence="2 3" key="1">
    <citation type="submission" date="2024-09" db="EMBL/GenBank/DDBJ databases">
        <authorList>
            <person name="Sun Q."/>
            <person name="Mori K."/>
        </authorList>
    </citation>
    <scope>NUCLEOTIDE SEQUENCE [LARGE SCALE GENOMIC DNA]</scope>
    <source>
        <strain evidence="2 3">JCM 9767</strain>
    </source>
</reference>
<dbReference type="PANTHER" id="PTHR28004:SF2">
    <property type="entry name" value="D-SERINE DEHYDRATASE"/>
    <property type="match status" value="1"/>
</dbReference>
<evidence type="ECO:0000313" key="2">
    <source>
        <dbReference type="EMBL" id="MFB9347213.1"/>
    </source>
</evidence>
<dbReference type="InterPro" id="IPR029066">
    <property type="entry name" value="PLP-binding_barrel"/>
</dbReference>
<dbReference type="RefSeq" id="WP_053636897.1">
    <property type="nucleotide sequence ID" value="NZ_JBHMDI010000011.1"/>
</dbReference>
<gene>
    <name evidence="2" type="ORF">ACFFUA_07030</name>
</gene>
<dbReference type="SUPFAM" id="SSF51419">
    <property type="entry name" value="PLP-binding barrel"/>
    <property type="match status" value="1"/>
</dbReference>
<dbReference type="Proteomes" id="UP001589753">
    <property type="component" value="Unassembled WGS sequence"/>
</dbReference>
<feature type="domain" description="Alanine racemase N-terminal" evidence="1">
    <location>
        <begin position="25"/>
        <end position="272"/>
    </location>
</feature>
<dbReference type="Gene3D" id="3.20.20.10">
    <property type="entry name" value="Alanine racemase"/>
    <property type="match status" value="1"/>
</dbReference>
<comment type="caution">
    <text evidence="2">The sequence shown here is derived from an EMBL/GenBank/DDBJ whole genome shotgun (WGS) entry which is preliminary data.</text>
</comment>
<dbReference type="PANTHER" id="PTHR28004">
    <property type="entry name" value="ZGC:162816-RELATED"/>
    <property type="match status" value="1"/>
</dbReference>
<protein>
    <submittedName>
        <fullName evidence="2">Amino acid deaminase/aldolase</fullName>
    </submittedName>
</protein>
<dbReference type="InterPro" id="IPR001608">
    <property type="entry name" value="Ala_racemase_N"/>
</dbReference>
<accession>A0ABV5L4Y8</accession>